<organism evidence="3 4">
    <name type="scientific">Kwoniella shivajii</name>
    <dbReference type="NCBI Taxonomy" id="564305"/>
    <lineage>
        <taxon>Eukaryota</taxon>
        <taxon>Fungi</taxon>
        <taxon>Dikarya</taxon>
        <taxon>Basidiomycota</taxon>
        <taxon>Agaricomycotina</taxon>
        <taxon>Tremellomycetes</taxon>
        <taxon>Tremellales</taxon>
        <taxon>Cryptococcaceae</taxon>
        <taxon>Kwoniella</taxon>
    </lineage>
</organism>
<feature type="transmembrane region" description="Helical" evidence="2">
    <location>
        <begin position="201"/>
        <end position="224"/>
    </location>
</feature>
<evidence type="ECO:0000313" key="3">
    <source>
        <dbReference type="EMBL" id="WRT67047.1"/>
    </source>
</evidence>
<feature type="region of interest" description="Disordered" evidence="1">
    <location>
        <begin position="645"/>
        <end position="671"/>
    </location>
</feature>
<feature type="region of interest" description="Disordered" evidence="1">
    <location>
        <begin position="736"/>
        <end position="761"/>
    </location>
</feature>
<evidence type="ECO:0000256" key="1">
    <source>
        <dbReference type="SAM" id="MobiDB-lite"/>
    </source>
</evidence>
<keyword evidence="2" id="KW-0472">Membrane</keyword>
<feature type="region of interest" description="Disordered" evidence="1">
    <location>
        <begin position="259"/>
        <end position="302"/>
    </location>
</feature>
<accession>A0ABZ1D384</accession>
<feature type="compositionally biased region" description="Polar residues" evidence="1">
    <location>
        <begin position="275"/>
        <end position="292"/>
    </location>
</feature>
<evidence type="ECO:0000313" key="4">
    <source>
        <dbReference type="Proteomes" id="UP001329825"/>
    </source>
</evidence>
<feature type="compositionally biased region" description="Basic residues" evidence="1">
    <location>
        <begin position="895"/>
        <end position="906"/>
    </location>
</feature>
<protein>
    <submittedName>
        <fullName evidence="3">Uncharacterized protein</fullName>
    </submittedName>
</protein>
<evidence type="ECO:0000256" key="2">
    <source>
        <dbReference type="SAM" id="Phobius"/>
    </source>
</evidence>
<sequence>MIFCFIPFIIPLAIYTLNLLSGYNFLPVIQTHTTHGQALMNSIINWFTVTSSTSSHSALINSVDDSISSCINVYPTIPKIIYFEHTLDSGVAHPNHLSSHDLNQFRWSTFSIAIPTPTFTYTSPSDMVVIEMTSIYTPSPTTGNWFELQGDEHNPEDAKYEITAYLTNILFALTGLLKVAQKKLKKCYAQMKSSWSETDVFSSYRMNGAHLFVASTFVAVYIVLGRLNLTSRSIRKLGGFTQRILVDLLSTVKKRVQDLEDSEELNAGHEPTVKRTVTQNESPTEYTSNEQPSGAGPIDRQCDTRESCMVGDKHREIADESRDQHADKGEYPVAESDESAKLDSLPTKSCGKITSSDFRAEPEKEDTEPRSIHSNGIFSPLNPGQSDTSVSMVEFDSVPCFNTGQNRPRKSNKRVKQRNTRFQIPLEVESPAPLTCPVQQVNTATQVEKAPFRFLPPASLSDAPTSSSRPPDSTFITPLPFKLISTPLVSSSPTTHSPIINPTRTHYIDSSEPLPILAKDWWQDTPIVRQVEPDLAKAKLRTQIAAPVKDAFHAQIGQLVDEDSSQRVPDVEPEEKPAPPPIVDHDANSIESLISALSSPRSRSISPQRRIVSDPPPISKDSPPPDRTKPFYATDKIALQAILSPTQSHRLPSPPLQSLPVGARSSPPTPGRLLLSTREGKARSNNNTACDCQTCQRRHATYSQFSAKMTTYPIPPDDTCISPLYFDMPTIKREEHRKETPTGAIRTEVSSSSGPQVDKPLKQVNTPVEAKGISTGEQIHQMGGSASPRPVMHPWAITRTDKPAVVDSQVVTTRLQGSAEDWLARINSMKAKTANPVVTQSAIKKAPDTVDVNTHFNNGKQAGLTSARMSSASAAGPQGEATWDEDGQVEIGKGNKWKMVKKPKRI</sequence>
<keyword evidence="2" id="KW-1133">Transmembrane helix</keyword>
<dbReference type="EMBL" id="CP141885">
    <property type="protein sequence ID" value="WRT67047.1"/>
    <property type="molecule type" value="Genomic_DNA"/>
</dbReference>
<gene>
    <name evidence="3" type="ORF">IL334_004013</name>
</gene>
<keyword evidence="4" id="KW-1185">Reference proteome</keyword>
<dbReference type="Proteomes" id="UP001329825">
    <property type="component" value="Chromosome 5"/>
</dbReference>
<feature type="compositionally biased region" description="Low complexity" evidence="1">
    <location>
        <begin position="592"/>
        <end position="607"/>
    </location>
</feature>
<reference evidence="3 4" key="1">
    <citation type="submission" date="2024-01" db="EMBL/GenBank/DDBJ databases">
        <title>Comparative genomics of Cryptococcus and Kwoniella reveals pathogenesis evolution and contrasting modes of karyotype evolution via chromosome fusion or intercentromeric recombination.</title>
        <authorList>
            <person name="Coelho M.A."/>
            <person name="David-Palma M."/>
            <person name="Shea T."/>
            <person name="Bowers K."/>
            <person name="McGinley-Smith S."/>
            <person name="Mohammad A.W."/>
            <person name="Gnirke A."/>
            <person name="Yurkov A.M."/>
            <person name="Nowrousian M."/>
            <person name="Sun S."/>
            <person name="Cuomo C.A."/>
            <person name="Heitman J."/>
        </authorList>
    </citation>
    <scope>NUCLEOTIDE SEQUENCE [LARGE SCALE GENOMIC DNA]</scope>
    <source>
        <strain evidence="3">CBS 11374</strain>
    </source>
</reference>
<feature type="compositionally biased region" description="Basic and acidic residues" evidence="1">
    <location>
        <begin position="358"/>
        <end position="371"/>
    </location>
</feature>
<dbReference type="GeneID" id="87956144"/>
<feature type="compositionally biased region" description="Basic and acidic residues" evidence="1">
    <location>
        <begin position="315"/>
        <end position="330"/>
    </location>
</feature>
<feature type="region of interest" description="Disordered" evidence="1">
    <location>
        <begin position="864"/>
        <end position="906"/>
    </location>
</feature>
<feature type="region of interest" description="Disordered" evidence="1">
    <location>
        <begin position="315"/>
        <end position="383"/>
    </location>
</feature>
<keyword evidence="2" id="KW-0812">Transmembrane</keyword>
<feature type="compositionally biased region" description="Polar residues" evidence="1">
    <location>
        <begin position="372"/>
        <end position="383"/>
    </location>
</feature>
<name>A0ABZ1D384_9TREE</name>
<feature type="region of interest" description="Disordered" evidence="1">
    <location>
        <begin position="560"/>
        <end position="630"/>
    </location>
</feature>
<dbReference type="RefSeq" id="XP_062791787.1">
    <property type="nucleotide sequence ID" value="XM_062935736.1"/>
</dbReference>
<feature type="compositionally biased region" description="Polar residues" evidence="1">
    <location>
        <begin position="864"/>
        <end position="873"/>
    </location>
</feature>
<proteinExistence type="predicted"/>